<dbReference type="SMART" id="SM00448">
    <property type="entry name" value="REC"/>
    <property type="match status" value="1"/>
</dbReference>
<comment type="caution">
    <text evidence="15">The sequence shown here is derived from an EMBL/GenBank/DDBJ whole genome shotgun (WGS) entry which is preliminary data.</text>
</comment>
<evidence type="ECO:0000313" key="10">
    <source>
        <dbReference type="EMBL" id="RGS72315.1"/>
    </source>
</evidence>
<feature type="domain" description="Response regulatory" evidence="4">
    <location>
        <begin position="5"/>
        <end position="122"/>
    </location>
</feature>
<dbReference type="Proteomes" id="UP000293506">
    <property type="component" value="Unassembled WGS sequence"/>
</dbReference>
<dbReference type="Proteomes" id="UP000261105">
    <property type="component" value="Unassembled WGS sequence"/>
</dbReference>
<dbReference type="InterPro" id="IPR001789">
    <property type="entry name" value="Sig_transdc_resp-reg_receiver"/>
</dbReference>
<dbReference type="EMBL" id="QROE01000009">
    <property type="protein sequence ID" value="RHK92626.1"/>
    <property type="molecule type" value="Genomic_DNA"/>
</dbReference>
<dbReference type="EMBL" id="QRUH01000008">
    <property type="protein sequence ID" value="RGR48496.1"/>
    <property type="molecule type" value="Genomic_DNA"/>
</dbReference>
<dbReference type="CDD" id="cd00156">
    <property type="entry name" value="REC"/>
    <property type="match status" value="1"/>
</dbReference>
<gene>
    <name evidence="16" type="ORF">DW040_16395</name>
    <name evidence="15" type="ORF">DW222_13760</name>
    <name evidence="14" type="ORF">DW272_16035</name>
    <name evidence="13" type="ORF">DW723_11220</name>
    <name evidence="12" type="ORF">DW767_14250</name>
    <name evidence="11" type="ORF">DWW07_15125</name>
    <name evidence="10" type="ORF">DWX77_10720</name>
    <name evidence="9" type="ORF">DWY46_11470</name>
    <name evidence="8" type="ORF">DWZ12_12005</name>
    <name evidence="7" type="ORF">DXB38_11380</name>
    <name evidence="6" type="ORF">DXB81_15630</name>
    <name evidence="17" type="ORF">EAI82_13285</name>
</gene>
<feature type="domain" description="HTH LytTR-type" evidence="5">
    <location>
        <begin position="133"/>
        <end position="231"/>
    </location>
</feature>
<evidence type="ECO:0000313" key="14">
    <source>
        <dbReference type="EMBL" id="RHG14101.1"/>
    </source>
</evidence>
<evidence type="ECO:0000313" key="16">
    <source>
        <dbReference type="EMBL" id="RHK92626.1"/>
    </source>
</evidence>
<dbReference type="GO" id="GO:0003677">
    <property type="term" value="F:DNA binding"/>
    <property type="evidence" value="ECO:0007669"/>
    <property type="project" value="UniProtKB-KW"/>
</dbReference>
<dbReference type="GO" id="GO:0000156">
    <property type="term" value="F:phosphorelay response regulator activity"/>
    <property type="evidence" value="ECO:0007669"/>
    <property type="project" value="InterPro"/>
</dbReference>
<dbReference type="Proteomes" id="UP000261222">
    <property type="component" value="Unassembled WGS sequence"/>
</dbReference>
<dbReference type="EMBL" id="QRJH01000008">
    <property type="protein sequence ID" value="RHH16614.1"/>
    <property type="molecule type" value="Genomic_DNA"/>
</dbReference>
<evidence type="ECO:0000313" key="6">
    <source>
        <dbReference type="EMBL" id="RGN02555.1"/>
    </source>
</evidence>
<evidence type="ECO:0000259" key="5">
    <source>
        <dbReference type="PROSITE" id="PS50930"/>
    </source>
</evidence>
<dbReference type="Gene3D" id="3.40.50.2300">
    <property type="match status" value="1"/>
</dbReference>
<dbReference type="Proteomes" id="UP000284644">
    <property type="component" value="Unassembled WGS sequence"/>
</dbReference>
<evidence type="ECO:0000313" key="18">
    <source>
        <dbReference type="Proteomes" id="UP000261105"/>
    </source>
</evidence>
<dbReference type="EMBL" id="RCXQ01000014">
    <property type="protein sequence ID" value="RYT63897.1"/>
    <property type="molecule type" value="Genomic_DNA"/>
</dbReference>
<evidence type="ECO:0000313" key="23">
    <source>
        <dbReference type="Proteomes" id="UP000284024"/>
    </source>
</evidence>
<evidence type="ECO:0000313" key="26">
    <source>
        <dbReference type="Proteomes" id="UP000284267"/>
    </source>
</evidence>
<dbReference type="GeneID" id="79802400"/>
<evidence type="ECO:0000313" key="9">
    <source>
        <dbReference type="EMBL" id="RGR48496.1"/>
    </source>
</evidence>
<evidence type="ECO:0000313" key="13">
    <source>
        <dbReference type="EMBL" id="RHE73314.1"/>
    </source>
</evidence>
<dbReference type="Proteomes" id="UP000283928">
    <property type="component" value="Unassembled WGS sequence"/>
</dbReference>
<dbReference type="InterPro" id="IPR046947">
    <property type="entry name" value="LytR-like"/>
</dbReference>
<evidence type="ECO:0000313" key="15">
    <source>
        <dbReference type="EMBL" id="RHH16614.1"/>
    </source>
</evidence>
<dbReference type="InterPro" id="IPR007492">
    <property type="entry name" value="LytTR_DNA-bd_dom"/>
</dbReference>
<evidence type="ECO:0000313" key="24">
    <source>
        <dbReference type="Proteomes" id="UP000284220"/>
    </source>
</evidence>
<dbReference type="Proteomes" id="UP000284024">
    <property type="component" value="Unassembled WGS sequence"/>
</dbReference>
<dbReference type="InterPro" id="IPR011006">
    <property type="entry name" value="CheY-like_superfamily"/>
</dbReference>
<reference evidence="18 19" key="1">
    <citation type="submission" date="2018-08" db="EMBL/GenBank/DDBJ databases">
        <title>A genome reference for cultivated species of the human gut microbiota.</title>
        <authorList>
            <person name="Zou Y."/>
            <person name="Xue W."/>
            <person name="Luo G."/>
        </authorList>
    </citation>
    <scope>NUCLEOTIDE SEQUENCE [LARGE SCALE GENOMIC DNA]</scope>
    <source>
        <strain evidence="11 20">AF14-23</strain>
        <strain evidence="10 25">AF21-24</strain>
        <strain evidence="9 28">AF25-21</strain>
        <strain evidence="8 21">AF29-2BH</strain>
        <strain evidence="16 26">AF39-4</strain>
        <strain evidence="15 23">AM18-2AC</strain>
        <strain evidence="14 24">AM22-9LB</strain>
        <strain evidence="13 22">AM27-32LB</strain>
        <strain evidence="12 27">AM29-25AC</strain>
        <strain evidence="7 18">OM03-6</strain>
        <strain evidence="6 19">OM06-11AA</strain>
    </source>
</reference>
<dbReference type="EMBL" id="QRSS01000014">
    <property type="protein sequence ID" value="RGQ03826.1"/>
    <property type="molecule type" value="Genomic_DNA"/>
</dbReference>
<dbReference type="EMBL" id="QRHZ01000014">
    <property type="protein sequence ID" value="RHG14101.1"/>
    <property type="molecule type" value="Genomic_DNA"/>
</dbReference>
<dbReference type="PROSITE" id="PS50110">
    <property type="entry name" value="RESPONSE_REGULATORY"/>
    <property type="match status" value="1"/>
</dbReference>
<evidence type="ECO:0000313" key="7">
    <source>
        <dbReference type="EMBL" id="RGN87012.1"/>
    </source>
</evidence>
<dbReference type="Proteomes" id="UP000265828">
    <property type="component" value="Unassembled WGS sequence"/>
</dbReference>
<dbReference type="EMBL" id="QSUZ01000015">
    <property type="protein sequence ID" value="RGN87012.1"/>
    <property type="molecule type" value="Genomic_DNA"/>
</dbReference>
<evidence type="ECO:0000313" key="12">
    <source>
        <dbReference type="EMBL" id="RHE10710.1"/>
    </source>
</evidence>
<evidence type="ECO:0000313" key="25">
    <source>
        <dbReference type="Proteomes" id="UP000284242"/>
    </source>
</evidence>
<dbReference type="SMART" id="SM00850">
    <property type="entry name" value="LytTR"/>
    <property type="match status" value="1"/>
</dbReference>
<dbReference type="Pfam" id="PF00072">
    <property type="entry name" value="Response_reg"/>
    <property type="match status" value="1"/>
</dbReference>
<dbReference type="Proteomes" id="UP000284242">
    <property type="component" value="Unassembled WGS sequence"/>
</dbReference>
<evidence type="ECO:0000313" key="27">
    <source>
        <dbReference type="Proteomes" id="UP000284644"/>
    </source>
</evidence>
<keyword evidence="15" id="KW-0238">DNA-binding</keyword>
<dbReference type="Gene3D" id="2.40.50.1020">
    <property type="entry name" value="LytTr DNA-binding domain"/>
    <property type="match status" value="1"/>
</dbReference>
<dbReference type="Proteomes" id="UP000284267">
    <property type="component" value="Unassembled WGS sequence"/>
</dbReference>
<evidence type="ECO:0000313" key="22">
    <source>
        <dbReference type="Proteomes" id="UP000283928"/>
    </source>
</evidence>
<dbReference type="RefSeq" id="WP_005423966.1">
    <property type="nucleotide sequence ID" value="NZ_CABHNB010000009.1"/>
</dbReference>
<dbReference type="EMBL" id="QRVV01000030">
    <property type="protein sequence ID" value="RGS72315.1"/>
    <property type="molecule type" value="Genomic_DNA"/>
</dbReference>
<dbReference type="PANTHER" id="PTHR37299">
    <property type="entry name" value="TRANSCRIPTIONAL REGULATOR-RELATED"/>
    <property type="match status" value="1"/>
</dbReference>
<comment type="function">
    <text evidence="2">May play the central regulatory role in sporulation. It may be an element of the effector pathway responsible for the activation of sporulation genes in response to nutritional stress. Spo0A may act in concert with spo0H (a sigma factor) to control the expression of some genes that are critical to the sporulation process.</text>
</comment>
<feature type="modified residue" description="4-aspartylphosphate" evidence="3">
    <location>
        <position position="59"/>
    </location>
</feature>
<evidence type="ECO:0000313" key="29">
    <source>
        <dbReference type="Proteomes" id="UP000293506"/>
    </source>
</evidence>
<dbReference type="EMBL" id="QRZI01000012">
    <property type="protein sequence ID" value="RGV61594.1"/>
    <property type="molecule type" value="Genomic_DNA"/>
</dbReference>
<dbReference type="Pfam" id="PF04397">
    <property type="entry name" value="LytTR"/>
    <property type="match status" value="1"/>
</dbReference>
<sequence>MNMLRIATVEDDANDLEALRTHLSRYEKENGLKFQVTEFRDGEDIVTDYSADYDLILMDIEMAFLNGMKAAEKIRELDKDVIIIFITNMPQYAIQGYKVNALDYMLKPISYFSFSESMGRALHRVNVQEKEFITIALKGGKKKLDITQICYVEVQDHLLLYHTTEGSFATKGTIRDAESQLDAKSFFRCNRCYLVNLEYVDNYMGSDVSVNGDTIQVSRSRRKPFLDALNEYLNEVGK</sequence>
<dbReference type="Proteomes" id="UP000285839">
    <property type="component" value="Unassembled WGS sequence"/>
</dbReference>
<evidence type="ECO:0000313" key="8">
    <source>
        <dbReference type="EMBL" id="RGQ03826.1"/>
    </source>
</evidence>
<evidence type="ECO:0000259" key="4">
    <source>
        <dbReference type="PROSITE" id="PS50110"/>
    </source>
</evidence>
<dbReference type="SUPFAM" id="SSF52172">
    <property type="entry name" value="CheY-like"/>
    <property type="match status" value="1"/>
</dbReference>
<dbReference type="EMBL" id="QSJW01000009">
    <property type="protein sequence ID" value="RHE10710.1"/>
    <property type="molecule type" value="Genomic_DNA"/>
</dbReference>
<evidence type="ECO:0000256" key="1">
    <source>
        <dbReference type="ARBA" id="ARBA00018672"/>
    </source>
</evidence>
<reference evidence="17 29" key="2">
    <citation type="journal article" date="2019" name="Science, e1252229">
        <title>Invertible promoters mediate bacterial phase variation, antibiotic resistance, and host adaptation in the gut.</title>
        <authorList>
            <person name="Jiang X."/>
            <person name="Hall A.B."/>
            <person name="Arthur T.D."/>
            <person name="Plichta D.R."/>
            <person name="Covington C.T."/>
            <person name="Poyet M."/>
            <person name="Crothers J."/>
            <person name="Moses P.L."/>
            <person name="Tolonen A.C."/>
            <person name="Vlamakis H."/>
            <person name="Alm E.J."/>
            <person name="Xavier R.J."/>
        </authorList>
    </citation>
    <scope>NUCLEOTIDE SEQUENCE [LARGE SCALE GENOMIC DNA]</scope>
    <source>
        <strain evidence="17">Af_0058</strain>
        <strain evidence="29">af_0058</strain>
    </source>
</reference>
<evidence type="ECO:0000313" key="21">
    <source>
        <dbReference type="Proteomes" id="UP000283585"/>
    </source>
</evidence>
<dbReference type="AlphaFoldDB" id="A0A396FNQ4"/>
<dbReference type="EMBL" id="QSUB01000008">
    <property type="protein sequence ID" value="RGN02555.1"/>
    <property type="molecule type" value="Genomic_DNA"/>
</dbReference>
<evidence type="ECO:0000313" key="20">
    <source>
        <dbReference type="Proteomes" id="UP000265828"/>
    </source>
</evidence>
<evidence type="ECO:0000313" key="11">
    <source>
        <dbReference type="EMBL" id="RGV61594.1"/>
    </source>
</evidence>
<evidence type="ECO:0000313" key="19">
    <source>
        <dbReference type="Proteomes" id="UP000261222"/>
    </source>
</evidence>
<dbReference type="OrthoDB" id="9802383at2"/>
<dbReference type="EMBL" id="QSKO01000015">
    <property type="protein sequence ID" value="RHE73314.1"/>
    <property type="molecule type" value="Genomic_DNA"/>
</dbReference>
<dbReference type="Proteomes" id="UP000283585">
    <property type="component" value="Unassembled WGS sequence"/>
</dbReference>
<organism evidence="15 23">
    <name type="scientific">Blautia obeum</name>
    <dbReference type="NCBI Taxonomy" id="40520"/>
    <lineage>
        <taxon>Bacteria</taxon>
        <taxon>Bacillati</taxon>
        <taxon>Bacillota</taxon>
        <taxon>Clostridia</taxon>
        <taxon>Lachnospirales</taxon>
        <taxon>Lachnospiraceae</taxon>
        <taxon>Blautia</taxon>
    </lineage>
</organism>
<dbReference type="PROSITE" id="PS50930">
    <property type="entry name" value="HTH_LYTTR"/>
    <property type="match status" value="1"/>
</dbReference>
<protein>
    <recommendedName>
        <fullName evidence="1">Stage 0 sporulation protein A homolog</fullName>
    </recommendedName>
</protein>
<dbReference type="PANTHER" id="PTHR37299:SF1">
    <property type="entry name" value="STAGE 0 SPORULATION PROTEIN A HOMOLOG"/>
    <property type="match status" value="1"/>
</dbReference>
<dbReference type="Proteomes" id="UP000284220">
    <property type="component" value="Unassembled WGS sequence"/>
</dbReference>
<proteinExistence type="predicted"/>
<evidence type="ECO:0000313" key="17">
    <source>
        <dbReference type="EMBL" id="RYT63897.1"/>
    </source>
</evidence>
<accession>A0A396FNQ4</accession>
<evidence type="ECO:0000256" key="3">
    <source>
        <dbReference type="PROSITE-ProRule" id="PRU00169"/>
    </source>
</evidence>
<name>A0A396FNQ4_9FIRM</name>
<evidence type="ECO:0000313" key="28">
    <source>
        <dbReference type="Proteomes" id="UP000285839"/>
    </source>
</evidence>
<evidence type="ECO:0000256" key="2">
    <source>
        <dbReference type="ARBA" id="ARBA00024867"/>
    </source>
</evidence>
<keyword evidence="3" id="KW-0597">Phosphoprotein</keyword>